<dbReference type="Pfam" id="PF08365">
    <property type="entry name" value="IGF2_C"/>
    <property type="match status" value="1"/>
</dbReference>
<dbReference type="GO" id="GO:0051147">
    <property type="term" value="P:regulation of muscle cell differentiation"/>
    <property type="evidence" value="ECO:0007669"/>
    <property type="project" value="TreeGrafter"/>
</dbReference>
<keyword evidence="5" id="KW-0339">Growth factor</keyword>
<evidence type="ECO:0000256" key="3">
    <source>
        <dbReference type="ARBA" id="ARBA00022525"/>
    </source>
</evidence>
<evidence type="ECO:0000256" key="8">
    <source>
        <dbReference type="ARBA" id="ARBA00049823"/>
    </source>
</evidence>
<dbReference type="InterPro" id="IPR022334">
    <property type="entry name" value="IGF2"/>
</dbReference>
<feature type="disulfide bond" evidence="9">
    <location>
        <begin position="67"/>
        <end position="108"/>
    </location>
</feature>
<dbReference type="InterPro" id="IPR036438">
    <property type="entry name" value="Insulin-like_sf"/>
</dbReference>
<dbReference type="PRINTS" id="PR02006">
    <property type="entry name" value="INSLNLIKEGF2"/>
</dbReference>
<dbReference type="GO" id="GO:0043410">
    <property type="term" value="P:positive regulation of MAPK cascade"/>
    <property type="evidence" value="ECO:0007669"/>
    <property type="project" value="TreeGrafter"/>
</dbReference>
<dbReference type="GO" id="GO:0005159">
    <property type="term" value="F:insulin-like growth factor receptor binding"/>
    <property type="evidence" value="ECO:0007669"/>
    <property type="project" value="TreeGrafter"/>
</dbReference>
<dbReference type="GO" id="GO:1905564">
    <property type="term" value="P:positive regulation of vascular endothelial cell proliferation"/>
    <property type="evidence" value="ECO:0007669"/>
    <property type="project" value="TreeGrafter"/>
</dbReference>
<dbReference type="GO" id="GO:0046628">
    <property type="term" value="P:positive regulation of insulin receptor signaling pathway"/>
    <property type="evidence" value="ECO:0007669"/>
    <property type="project" value="TreeGrafter"/>
</dbReference>
<reference evidence="12 13" key="1">
    <citation type="journal article" date="2018" name="Nat. Ecol. Evol.">
        <title>Shark genomes provide insights into elasmobranch evolution and the origin of vertebrates.</title>
        <authorList>
            <person name="Hara Y"/>
            <person name="Yamaguchi K"/>
            <person name="Onimaru K"/>
            <person name="Kadota M"/>
            <person name="Koyanagi M"/>
            <person name="Keeley SD"/>
            <person name="Tatsumi K"/>
            <person name="Tanaka K"/>
            <person name="Motone F"/>
            <person name="Kageyama Y"/>
            <person name="Nozu R"/>
            <person name="Adachi N"/>
            <person name="Nishimura O"/>
            <person name="Nakagawa R"/>
            <person name="Tanegashima C"/>
            <person name="Kiyatake I"/>
            <person name="Matsumoto R"/>
            <person name="Murakumo K"/>
            <person name="Nishida K"/>
            <person name="Terakita A"/>
            <person name="Kuratani S"/>
            <person name="Sato K"/>
            <person name="Hyodo S Kuraku.S."/>
        </authorList>
    </citation>
    <scope>NUCLEOTIDE SEQUENCE [LARGE SCALE GENOMIC DNA]</scope>
</reference>
<dbReference type="InterPro" id="IPR022353">
    <property type="entry name" value="Insulin_CS"/>
</dbReference>
<dbReference type="GO" id="GO:0042104">
    <property type="term" value="P:positive regulation of activated T cell proliferation"/>
    <property type="evidence" value="ECO:0007669"/>
    <property type="project" value="TreeGrafter"/>
</dbReference>
<evidence type="ECO:0000313" key="13">
    <source>
        <dbReference type="Proteomes" id="UP000288216"/>
    </source>
</evidence>
<comment type="subcellular location">
    <subcellularLocation>
        <location evidence="1 10">Secreted</location>
    </subcellularLocation>
</comment>
<comment type="similarity">
    <text evidence="2 10">Belongs to the insulin family.</text>
</comment>
<evidence type="ECO:0000313" key="12">
    <source>
        <dbReference type="EMBL" id="GCB74513.1"/>
    </source>
</evidence>
<comment type="caution">
    <text evidence="12">The sequence shown here is derived from an EMBL/GenBank/DDBJ whole genome shotgun (WGS) entry which is preliminary data.</text>
</comment>
<evidence type="ECO:0000256" key="1">
    <source>
        <dbReference type="ARBA" id="ARBA00004613"/>
    </source>
</evidence>
<dbReference type="OrthoDB" id="9449995at2759"/>
<dbReference type="FunFam" id="1.10.100.10:FF:000002">
    <property type="entry name" value="Insulin-like growth factor II preproprotein"/>
    <property type="match status" value="1"/>
</dbReference>
<dbReference type="GO" id="GO:0043539">
    <property type="term" value="F:protein serine/threonine kinase activator activity"/>
    <property type="evidence" value="ECO:0007669"/>
    <property type="project" value="TreeGrafter"/>
</dbReference>
<evidence type="ECO:0000256" key="2">
    <source>
        <dbReference type="ARBA" id="ARBA00009034"/>
    </source>
</evidence>
<dbReference type="PANTHER" id="PTHR46886">
    <property type="entry name" value="INSULIN-LIKE GROWTH FACTOR II"/>
    <property type="match status" value="1"/>
</dbReference>
<evidence type="ECO:0000256" key="9">
    <source>
        <dbReference type="PIRSR" id="PIRSR622350-50"/>
    </source>
</evidence>
<dbReference type="CDD" id="cd04368">
    <property type="entry name" value="IlGF"/>
    <property type="match status" value="1"/>
</dbReference>
<feature type="disulfide bond" evidence="9">
    <location>
        <begin position="55"/>
        <end position="95"/>
    </location>
</feature>
<dbReference type="GO" id="GO:0008083">
    <property type="term" value="F:growth factor activity"/>
    <property type="evidence" value="ECO:0007669"/>
    <property type="project" value="UniProtKB-KW"/>
</dbReference>
<sequence length="211" mass="24094">MEPKCPALCPTCADSDCSDNSVKDKKMSPCRQLLFISIAFTMYFIDGVTAAETLCGGELVDTLQFVCGERGFYFSRATGRSNSRRQNRGIVEECCFRSCDLGLLELYCAKPVKKERDLSGTPFNLLPSANKESFRKPMVAKYSKYDFWQKRSAQRLRRGIPSSFTAQRLRRQAEEVQTLQYVKTHKPLLTLPVKPPLQVRASSKKYFSQEW</sequence>
<dbReference type="Gene3D" id="1.10.100.10">
    <property type="entry name" value="Insulin-like"/>
    <property type="match status" value="1"/>
</dbReference>
<feature type="domain" description="Insulin-like" evidence="11">
    <location>
        <begin position="52"/>
        <end position="108"/>
    </location>
</feature>
<dbReference type="SUPFAM" id="SSF56994">
    <property type="entry name" value="Insulin-like"/>
    <property type="match status" value="1"/>
</dbReference>
<dbReference type="GO" id="GO:0045944">
    <property type="term" value="P:positive regulation of transcription by RNA polymerase II"/>
    <property type="evidence" value="ECO:0007669"/>
    <property type="project" value="TreeGrafter"/>
</dbReference>
<dbReference type="OMA" id="KVQRMCA"/>
<dbReference type="SMART" id="SM00078">
    <property type="entry name" value="IlGF"/>
    <property type="match status" value="1"/>
</dbReference>
<dbReference type="InterPro" id="IPR016179">
    <property type="entry name" value="Insulin-like"/>
</dbReference>
<dbReference type="PROSITE" id="PS00262">
    <property type="entry name" value="INSULIN"/>
    <property type="match status" value="1"/>
</dbReference>
<proteinExistence type="inferred from homology"/>
<dbReference type="GO" id="GO:0005179">
    <property type="term" value="F:hormone activity"/>
    <property type="evidence" value="ECO:0007669"/>
    <property type="project" value="InterPro"/>
</dbReference>
<evidence type="ECO:0000256" key="7">
    <source>
        <dbReference type="ARBA" id="ARBA00049761"/>
    </source>
</evidence>
<dbReference type="InterPro" id="IPR022352">
    <property type="entry name" value="Ins/IGF/rlx"/>
</dbReference>
<dbReference type="Pfam" id="PF00049">
    <property type="entry name" value="Insulin"/>
    <property type="match status" value="1"/>
</dbReference>
<keyword evidence="3 10" id="KW-0964">Secreted</keyword>
<dbReference type="Proteomes" id="UP000288216">
    <property type="component" value="Unassembled WGS sequence"/>
</dbReference>
<evidence type="ECO:0000256" key="6">
    <source>
        <dbReference type="ARBA" id="ARBA00023157"/>
    </source>
</evidence>
<dbReference type="InterPro" id="IPR013576">
    <property type="entry name" value="IGF2_C"/>
</dbReference>
<keyword evidence="4" id="KW-0732">Signal</keyword>
<dbReference type="PRINTS" id="PR02002">
    <property type="entry name" value="INSLNLIKEGF"/>
</dbReference>
<evidence type="ECO:0000259" key="11">
    <source>
        <dbReference type="SMART" id="SM00078"/>
    </source>
</evidence>
<keyword evidence="6 9" id="KW-1015">Disulfide bond</keyword>
<dbReference type="AlphaFoldDB" id="A0A401PN32"/>
<dbReference type="GO" id="GO:0005615">
    <property type="term" value="C:extracellular space"/>
    <property type="evidence" value="ECO:0007669"/>
    <property type="project" value="InterPro"/>
</dbReference>
<dbReference type="EMBL" id="BFAA01001000">
    <property type="protein sequence ID" value="GCB74513.1"/>
    <property type="molecule type" value="Genomic_DNA"/>
</dbReference>
<dbReference type="PANTHER" id="PTHR46886:SF1">
    <property type="entry name" value="INSULIN-LIKE GROWTH FACTOR II"/>
    <property type="match status" value="1"/>
</dbReference>
<dbReference type="STRING" id="75743.A0A401PN32"/>
<accession>A0A401PN32</accession>
<evidence type="ECO:0000256" key="5">
    <source>
        <dbReference type="ARBA" id="ARBA00023030"/>
    </source>
</evidence>
<organism evidence="12 13">
    <name type="scientific">Scyliorhinus torazame</name>
    <name type="common">Cloudy catshark</name>
    <name type="synonym">Catulus torazame</name>
    <dbReference type="NCBI Taxonomy" id="75743"/>
    <lineage>
        <taxon>Eukaryota</taxon>
        <taxon>Metazoa</taxon>
        <taxon>Chordata</taxon>
        <taxon>Craniata</taxon>
        <taxon>Vertebrata</taxon>
        <taxon>Chondrichthyes</taxon>
        <taxon>Elasmobranchii</taxon>
        <taxon>Galeomorphii</taxon>
        <taxon>Galeoidea</taxon>
        <taxon>Carcharhiniformes</taxon>
        <taxon>Scyliorhinidae</taxon>
        <taxon>Scyliorhinus</taxon>
    </lineage>
</organism>
<evidence type="ECO:0000256" key="4">
    <source>
        <dbReference type="ARBA" id="ARBA00022729"/>
    </source>
</evidence>
<keyword evidence="13" id="KW-1185">Reference proteome</keyword>
<dbReference type="InterPro" id="IPR022350">
    <property type="entry name" value="IGF-1/2"/>
</dbReference>
<name>A0A401PN32_SCYTO</name>
<protein>
    <recommendedName>
        <fullName evidence="7">Insulin-like growth factor 2</fullName>
    </recommendedName>
    <alternativeName>
        <fullName evidence="8">Insulin-like growth factor II</fullName>
    </alternativeName>
</protein>
<dbReference type="PRINTS" id="PR00276">
    <property type="entry name" value="INSULINFAMLY"/>
</dbReference>
<feature type="disulfide bond" evidence="9">
    <location>
        <begin position="94"/>
        <end position="99"/>
    </location>
</feature>
<evidence type="ECO:0000256" key="10">
    <source>
        <dbReference type="RuleBase" id="RU000406"/>
    </source>
</evidence>
<gene>
    <name evidence="12" type="ORF">scyTo_0003604</name>
</gene>